<dbReference type="STRING" id="1317121.ATO11_00325"/>
<evidence type="ECO:0000259" key="1">
    <source>
        <dbReference type="Pfam" id="PF06568"/>
    </source>
</evidence>
<dbReference type="AlphaFoldDB" id="A0A0L1JTX0"/>
<feature type="domain" description="YjiS-like" evidence="1">
    <location>
        <begin position="26"/>
        <end position="62"/>
    </location>
</feature>
<gene>
    <name evidence="2" type="ORF">ATO11_00325</name>
</gene>
<comment type="caution">
    <text evidence="2">The sequence shown here is derived from an EMBL/GenBank/DDBJ whole genome shotgun (WGS) entry which is preliminary data.</text>
</comment>
<dbReference type="RefSeq" id="WP_050528852.1">
    <property type="nucleotide sequence ID" value="NZ_AQQZ01000001.1"/>
</dbReference>
<dbReference type="Pfam" id="PF06568">
    <property type="entry name" value="YjiS-like"/>
    <property type="match status" value="1"/>
</dbReference>
<dbReference type="EMBL" id="AQQZ01000001">
    <property type="protein sequence ID" value="KNG95137.1"/>
    <property type="molecule type" value="Genomic_DNA"/>
</dbReference>
<dbReference type="Proteomes" id="UP000036938">
    <property type="component" value="Unassembled WGS sequence"/>
</dbReference>
<organism evidence="2 3">
    <name type="scientific">Pseudaestuariivita atlantica</name>
    <dbReference type="NCBI Taxonomy" id="1317121"/>
    <lineage>
        <taxon>Bacteria</taxon>
        <taxon>Pseudomonadati</taxon>
        <taxon>Pseudomonadota</taxon>
        <taxon>Alphaproteobacteria</taxon>
        <taxon>Rhodobacterales</taxon>
        <taxon>Paracoccaceae</taxon>
        <taxon>Pseudaestuariivita</taxon>
    </lineage>
</organism>
<sequence>MAYVTTNFPTAHVAGESRIAGMVADIRDAWTRRRVYRKTLNELQALSARELNDLGLNRSMLHQVAYEAAYGKAK</sequence>
<dbReference type="InterPro" id="IPR009506">
    <property type="entry name" value="YjiS-like"/>
</dbReference>
<evidence type="ECO:0000313" key="3">
    <source>
        <dbReference type="Proteomes" id="UP000036938"/>
    </source>
</evidence>
<proteinExistence type="predicted"/>
<reference evidence="2 3" key="1">
    <citation type="journal article" date="2015" name="Int. J. Syst. Evol. Microbiol.">
        <title>Aestuariivita atlantica sp. nov., isolated from deep sea sediment of the Atlantic Ocean.</title>
        <authorList>
            <person name="Li G."/>
            <person name="Lai Q."/>
            <person name="Du Y."/>
            <person name="Liu X."/>
            <person name="Sun F."/>
            <person name="Shao Z."/>
        </authorList>
    </citation>
    <scope>NUCLEOTIDE SEQUENCE [LARGE SCALE GENOMIC DNA]</scope>
    <source>
        <strain evidence="2 3">22II-S11-z3</strain>
    </source>
</reference>
<protein>
    <recommendedName>
        <fullName evidence="1">YjiS-like domain-containing protein</fullName>
    </recommendedName>
</protein>
<name>A0A0L1JTX0_9RHOB</name>
<dbReference type="OrthoDB" id="8244198at2"/>
<accession>A0A0L1JTX0</accession>
<evidence type="ECO:0000313" key="2">
    <source>
        <dbReference type="EMBL" id="KNG95137.1"/>
    </source>
</evidence>
<keyword evidence="3" id="KW-1185">Reference proteome</keyword>